<dbReference type="AlphaFoldDB" id="A0A401YUP4"/>
<dbReference type="InterPro" id="IPR011010">
    <property type="entry name" value="DNA_brk_join_enz"/>
</dbReference>
<evidence type="ECO:0000313" key="7">
    <source>
        <dbReference type="EMBL" id="GCD98343.1"/>
    </source>
</evidence>
<comment type="caution">
    <text evidence="7">The sequence shown here is derived from an EMBL/GenBank/DDBJ whole genome shotgun (WGS) entry which is preliminary data.</text>
</comment>
<keyword evidence="2" id="KW-0229">DNA integration</keyword>
<evidence type="ECO:0000256" key="3">
    <source>
        <dbReference type="ARBA" id="ARBA00023125"/>
    </source>
</evidence>
<feature type="compositionally biased region" description="Polar residues" evidence="5">
    <location>
        <begin position="238"/>
        <end position="248"/>
    </location>
</feature>
<dbReference type="GO" id="GO:0015074">
    <property type="term" value="P:DNA integration"/>
    <property type="evidence" value="ECO:0007669"/>
    <property type="project" value="UniProtKB-KW"/>
</dbReference>
<dbReference type="GO" id="GO:0003677">
    <property type="term" value="F:DNA binding"/>
    <property type="evidence" value="ECO:0007669"/>
    <property type="project" value="UniProtKB-KW"/>
</dbReference>
<keyword evidence="8" id="KW-1185">Reference proteome</keyword>
<proteinExistence type="inferred from homology"/>
<protein>
    <submittedName>
        <fullName evidence="7">Integrase</fullName>
    </submittedName>
</protein>
<dbReference type="PANTHER" id="PTHR30629:SF2">
    <property type="entry name" value="PROPHAGE INTEGRASE INTS-RELATED"/>
    <property type="match status" value="1"/>
</dbReference>
<evidence type="ECO:0000256" key="5">
    <source>
        <dbReference type="SAM" id="MobiDB-lite"/>
    </source>
</evidence>
<keyword evidence="4" id="KW-0233">DNA recombination</keyword>
<feature type="compositionally biased region" description="Basic residues" evidence="5">
    <location>
        <begin position="251"/>
        <end position="260"/>
    </location>
</feature>
<dbReference type="Proteomes" id="UP000286931">
    <property type="component" value="Unassembled WGS sequence"/>
</dbReference>
<evidence type="ECO:0000256" key="2">
    <source>
        <dbReference type="ARBA" id="ARBA00022908"/>
    </source>
</evidence>
<dbReference type="Gene3D" id="1.10.150.130">
    <property type="match status" value="1"/>
</dbReference>
<dbReference type="Gene3D" id="1.10.443.10">
    <property type="entry name" value="Intergrase catalytic core"/>
    <property type="match status" value="1"/>
</dbReference>
<dbReference type="InterPro" id="IPR050808">
    <property type="entry name" value="Phage_Integrase"/>
</dbReference>
<keyword evidence="3" id="KW-0238">DNA-binding</keyword>
<dbReference type="InterPro" id="IPR013762">
    <property type="entry name" value="Integrase-like_cat_sf"/>
</dbReference>
<dbReference type="GO" id="GO:0006310">
    <property type="term" value="P:DNA recombination"/>
    <property type="evidence" value="ECO:0007669"/>
    <property type="project" value="UniProtKB-KW"/>
</dbReference>
<reference evidence="7 8" key="1">
    <citation type="submission" date="2018-12" db="EMBL/GenBank/DDBJ databases">
        <title>Draft genome sequence of Embleya hyalina NBRC 13850T.</title>
        <authorList>
            <person name="Komaki H."/>
            <person name="Hosoyama A."/>
            <person name="Kimura A."/>
            <person name="Ichikawa N."/>
            <person name="Tamura T."/>
        </authorList>
    </citation>
    <scope>NUCLEOTIDE SEQUENCE [LARGE SCALE GENOMIC DNA]</scope>
    <source>
        <strain evidence="7 8">NBRC 13850</strain>
    </source>
</reference>
<accession>A0A401YUP4</accession>
<evidence type="ECO:0000256" key="4">
    <source>
        <dbReference type="ARBA" id="ARBA00023172"/>
    </source>
</evidence>
<dbReference type="InterPro" id="IPR004107">
    <property type="entry name" value="Integrase_SAM-like_N"/>
</dbReference>
<evidence type="ECO:0000313" key="8">
    <source>
        <dbReference type="Proteomes" id="UP000286931"/>
    </source>
</evidence>
<sequence>MAHAESTRGVWRGRYMRPDGTRGSTPSFSTRKLALSAAQDEESRIRHNTWTDPRLAERPFGEFAEDWFKAVCPRLAPSTVAKYRSHLDRQILPTWAAWPMIAIFNSHLEIEKWVSELCEDHAESSVASYFALFSTVMTAAVRARVIPASPCSGIRVTSGGYETEKYVATPVQGLRAAMRLHETTGLSGFVLCLLDLYTGARWGELVGQTAEEYNPDTGAIALHRPLKEVGGKLVKDGQSVQETTDLLSSSRRPRRKRTGRGKTASSERWVTLPPSMAVLYELLLDSHDHEFSFTAPEGGGLYRGHFRERFWRPAWDGVDADDPDSPAHQPPILRWFTFHEGRHTQSTWLADDDVPEVARRARLGHKMPGIARVYEHVTPEMEQRVSDVLEARWDASLLALDANERETLVGLLPHLGPVIADLEENRAA</sequence>
<organism evidence="7 8">
    <name type="scientific">Embleya hyalina</name>
    <dbReference type="NCBI Taxonomy" id="516124"/>
    <lineage>
        <taxon>Bacteria</taxon>
        <taxon>Bacillati</taxon>
        <taxon>Actinomycetota</taxon>
        <taxon>Actinomycetes</taxon>
        <taxon>Kitasatosporales</taxon>
        <taxon>Streptomycetaceae</taxon>
        <taxon>Embleya</taxon>
    </lineage>
</organism>
<dbReference type="SUPFAM" id="SSF56349">
    <property type="entry name" value="DNA breaking-rejoining enzymes"/>
    <property type="match status" value="1"/>
</dbReference>
<feature type="domain" description="Integrase SAM-like N-terminal" evidence="6">
    <location>
        <begin position="60"/>
        <end position="117"/>
    </location>
</feature>
<gene>
    <name evidence="7" type="ORF">EHYA_06049</name>
</gene>
<dbReference type="PANTHER" id="PTHR30629">
    <property type="entry name" value="PROPHAGE INTEGRASE"/>
    <property type="match status" value="1"/>
</dbReference>
<evidence type="ECO:0000259" key="6">
    <source>
        <dbReference type="Pfam" id="PF14659"/>
    </source>
</evidence>
<comment type="similarity">
    <text evidence="1">Belongs to the 'phage' integrase family.</text>
</comment>
<feature type="region of interest" description="Disordered" evidence="5">
    <location>
        <begin position="237"/>
        <end position="267"/>
    </location>
</feature>
<dbReference type="RefSeq" id="WP_218043095.1">
    <property type="nucleotide sequence ID" value="NZ_BIFH01000027.1"/>
</dbReference>
<evidence type="ECO:0000256" key="1">
    <source>
        <dbReference type="ARBA" id="ARBA00008857"/>
    </source>
</evidence>
<dbReference type="Pfam" id="PF14659">
    <property type="entry name" value="Phage_int_SAM_3"/>
    <property type="match status" value="1"/>
</dbReference>
<dbReference type="InterPro" id="IPR010998">
    <property type="entry name" value="Integrase_recombinase_N"/>
</dbReference>
<dbReference type="EMBL" id="BIFH01000027">
    <property type="protein sequence ID" value="GCD98343.1"/>
    <property type="molecule type" value="Genomic_DNA"/>
</dbReference>
<name>A0A401YUP4_9ACTN</name>